<proteinExistence type="predicted"/>
<accession>A0ABT5SBG0</accession>
<reference evidence="2" key="1">
    <citation type="submission" date="2023-02" db="EMBL/GenBank/DDBJ databases">
        <title>Polaribacter ponticola sp. nov., isolated from seawater.</title>
        <authorList>
            <person name="Baek J.H."/>
            <person name="Kim J.M."/>
            <person name="Choi D.G."/>
            <person name="Jeon C.O."/>
        </authorList>
    </citation>
    <scope>NUCLEOTIDE SEQUENCE</scope>
    <source>
        <strain evidence="2">MSW5</strain>
    </source>
</reference>
<evidence type="ECO:0000256" key="1">
    <source>
        <dbReference type="SAM" id="Phobius"/>
    </source>
</evidence>
<keyword evidence="1" id="KW-0812">Transmembrane</keyword>
<dbReference type="Proteomes" id="UP001151478">
    <property type="component" value="Unassembled WGS sequence"/>
</dbReference>
<evidence type="ECO:0008006" key="4">
    <source>
        <dbReference type="Google" id="ProtNLM"/>
    </source>
</evidence>
<evidence type="ECO:0000313" key="2">
    <source>
        <dbReference type="EMBL" id="MDD7915461.1"/>
    </source>
</evidence>
<organism evidence="2 3">
    <name type="scientific">Polaribacter ponticola</name>
    <dbReference type="NCBI Taxonomy" id="2978475"/>
    <lineage>
        <taxon>Bacteria</taxon>
        <taxon>Pseudomonadati</taxon>
        <taxon>Bacteroidota</taxon>
        <taxon>Flavobacteriia</taxon>
        <taxon>Flavobacteriales</taxon>
        <taxon>Flavobacteriaceae</taxon>
    </lineage>
</organism>
<feature type="transmembrane region" description="Helical" evidence="1">
    <location>
        <begin position="193"/>
        <end position="216"/>
    </location>
</feature>
<dbReference type="EMBL" id="JAOSLC020000003">
    <property type="protein sequence ID" value="MDD7915461.1"/>
    <property type="molecule type" value="Genomic_DNA"/>
</dbReference>
<evidence type="ECO:0000313" key="3">
    <source>
        <dbReference type="Proteomes" id="UP001151478"/>
    </source>
</evidence>
<name>A0ABT5SBG0_9FLAO</name>
<protein>
    <recommendedName>
        <fullName evidence="4">DUF805 domain-containing protein</fullName>
    </recommendedName>
</protein>
<dbReference type="RefSeq" id="WP_265726009.1">
    <property type="nucleotide sequence ID" value="NZ_JAOSLC020000003.1"/>
</dbReference>
<keyword evidence="3" id="KW-1185">Reference proteome</keyword>
<keyword evidence="1" id="KW-0472">Membrane</keyword>
<feature type="transmembrane region" description="Helical" evidence="1">
    <location>
        <begin position="128"/>
        <end position="150"/>
    </location>
</feature>
<gene>
    <name evidence="2" type="ORF">N5A56_014010</name>
</gene>
<feature type="transmembrane region" description="Helical" evidence="1">
    <location>
        <begin position="105"/>
        <end position="122"/>
    </location>
</feature>
<feature type="transmembrane region" description="Helical" evidence="1">
    <location>
        <begin position="162"/>
        <end position="181"/>
    </location>
</feature>
<sequence length="232" mass="27560">MELTKEQIRFIDHRLENDGIKYWDIRIEVLDHIVSDVERILKPENTEYQFKEIVQEALVSLGWKENFNGSNFEKLNKEGWKNVGKKYRKEYFLGVRNFFKNPKNSIAFILSLLLLFVLSKNVSNNAFLKINFIIFLLPALLFLWEYLIVFRKKLGSSIHKNYGLHYMSFSFLILNVFFQFMGNNDFLSIPETYHKMIIFTIVPLHLVLSISGFQVYKKAIKRVETMRNNLLS</sequence>
<keyword evidence="1" id="KW-1133">Transmembrane helix</keyword>
<comment type="caution">
    <text evidence="2">The sequence shown here is derived from an EMBL/GenBank/DDBJ whole genome shotgun (WGS) entry which is preliminary data.</text>
</comment>